<dbReference type="EMBL" id="UYJE01000092">
    <property type="protein sequence ID" value="VDH90102.1"/>
    <property type="molecule type" value="Genomic_DNA"/>
</dbReference>
<sequence length="85" mass="9000">MYSSSQDSSSIVLTGTLSSVDTSALTKSPLYTPMTTSASFMFTSKAISTASSTCVPSYNEDRQVLGSVVIIIVNDSQESHIVIAR</sequence>
<evidence type="ECO:0000313" key="2">
    <source>
        <dbReference type="Proteomes" id="UP000596742"/>
    </source>
</evidence>
<protein>
    <submittedName>
        <fullName evidence="1">Uncharacterized protein</fullName>
    </submittedName>
</protein>
<name>A0A8B6BFK9_MYTGA</name>
<reference evidence="1" key="1">
    <citation type="submission" date="2018-11" db="EMBL/GenBank/DDBJ databases">
        <authorList>
            <person name="Alioto T."/>
            <person name="Alioto T."/>
        </authorList>
    </citation>
    <scope>NUCLEOTIDE SEQUENCE</scope>
</reference>
<proteinExistence type="predicted"/>
<dbReference type="AlphaFoldDB" id="A0A8B6BFK9"/>
<keyword evidence="2" id="KW-1185">Reference proteome</keyword>
<organism evidence="1 2">
    <name type="scientific">Mytilus galloprovincialis</name>
    <name type="common">Mediterranean mussel</name>
    <dbReference type="NCBI Taxonomy" id="29158"/>
    <lineage>
        <taxon>Eukaryota</taxon>
        <taxon>Metazoa</taxon>
        <taxon>Spiralia</taxon>
        <taxon>Lophotrochozoa</taxon>
        <taxon>Mollusca</taxon>
        <taxon>Bivalvia</taxon>
        <taxon>Autobranchia</taxon>
        <taxon>Pteriomorphia</taxon>
        <taxon>Mytilida</taxon>
        <taxon>Mytiloidea</taxon>
        <taxon>Mytilidae</taxon>
        <taxon>Mytilinae</taxon>
        <taxon>Mytilus</taxon>
    </lineage>
</organism>
<dbReference type="Proteomes" id="UP000596742">
    <property type="component" value="Unassembled WGS sequence"/>
</dbReference>
<evidence type="ECO:0000313" key="1">
    <source>
        <dbReference type="EMBL" id="VDH90102.1"/>
    </source>
</evidence>
<accession>A0A8B6BFK9</accession>
<comment type="caution">
    <text evidence="1">The sequence shown here is derived from an EMBL/GenBank/DDBJ whole genome shotgun (WGS) entry which is preliminary data.</text>
</comment>
<gene>
    <name evidence="1" type="ORF">MGAL_10B016969</name>
</gene>